<keyword evidence="1" id="KW-0489">Methyltransferase</keyword>
<protein>
    <submittedName>
        <fullName evidence="1">RNA methyltransferase</fullName>
    </submittedName>
</protein>
<name>A0AC61NMI1_9FIRM</name>
<sequence>MEHLTSLKNPKVISFRSLKDKKGRETQNAFLVEGVRMVQEALSSSFLVRAILLREDYQPEYQLPADIPLYILPCHVFQSVCDTKTPQGIAAVLTLQACEASGPRLLALDGVQDPGNVGTIIRTADAAGFTGVLFSPECADLFSPKVLRATMGSIFRLGFSFPASLPEALEQYKKDGYSVLSSQLDGSPFYERQDVASSFILIIGNEGNGVSDAVKAVATHRLCLPMRGGAESLNAAVAAGIMMYDLTR</sequence>
<keyword evidence="2" id="KW-1185">Reference proteome</keyword>
<dbReference type="EMBL" id="CP068393">
    <property type="protein sequence ID" value="QUC68138.1"/>
    <property type="molecule type" value="Genomic_DNA"/>
</dbReference>
<evidence type="ECO:0000313" key="1">
    <source>
        <dbReference type="EMBL" id="QUC68138.1"/>
    </source>
</evidence>
<gene>
    <name evidence="1" type="ORF">JYE49_05445</name>
</gene>
<accession>A0AC61NMI1</accession>
<reference evidence="1" key="1">
    <citation type="submission" date="2021-01" db="EMBL/GenBank/DDBJ databases">
        <title>Complete genome sequence of Clostridiales bacterium R-7.</title>
        <authorList>
            <person name="Mahoney-Kurpe S.C."/>
            <person name="Palevich N."/>
            <person name="Koike S."/>
            <person name="Moon C.D."/>
            <person name="Attwood G.T."/>
        </authorList>
    </citation>
    <scope>NUCLEOTIDE SEQUENCE</scope>
    <source>
        <strain evidence="1">R-7</strain>
    </source>
</reference>
<keyword evidence="1" id="KW-0808">Transferase</keyword>
<dbReference type="Proteomes" id="UP000682782">
    <property type="component" value="Chromosome"/>
</dbReference>
<evidence type="ECO:0000313" key="2">
    <source>
        <dbReference type="Proteomes" id="UP000682782"/>
    </source>
</evidence>
<organism evidence="1 2">
    <name type="scientific">Aristaeella hokkaidonensis</name>
    <dbReference type="NCBI Taxonomy" id="3046382"/>
    <lineage>
        <taxon>Bacteria</taxon>
        <taxon>Bacillati</taxon>
        <taxon>Bacillota</taxon>
        <taxon>Clostridia</taxon>
        <taxon>Eubacteriales</taxon>
        <taxon>Aristaeellaceae</taxon>
        <taxon>Aristaeella</taxon>
    </lineage>
</organism>
<proteinExistence type="predicted"/>